<feature type="compositionally biased region" description="Polar residues" evidence="1">
    <location>
        <begin position="548"/>
        <end position="557"/>
    </location>
</feature>
<evidence type="ECO:0000313" key="2">
    <source>
        <dbReference type="EMBL" id="KIK04385.1"/>
    </source>
</evidence>
<evidence type="ECO:0000256" key="1">
    <source>
        <dbReference type="SAM" id="MobiDB-lite"/>
    </source>
</evidence>
<proteinExistence type="predicted"/>
<feature type="compositionally biased region" description="Low complexity" evidence="1">
    <location>
        <begin position="511"/>
        <end position="528"/>
    </location>
</feature>
<dbReference type="AlphaFoldDB" id="A0A0C9WXB4"/>
<dbReference type="HOGENOM" id="CLU_035160_1_0_1"/>
<feature type="region of interest" description="Disordered" evidence="1">
    <location>
        <begin position="450"/>
        <end position="557"/>
    </location>
</feature>
<sequence>MAPAPDPYYSPTPVNHALPIDFQYHHDGLESLTAPHFTDSPLSASAPQEIPSLDSSPSPASPTQAALPNAKSARPSLPAPILKDGLVDSGGVTTFTTQHPFKDVQPPRFRVRQSKSDTVKLDQAERKKLREKKAEELKEGVGAIIKSQDVSIKVLAEQLSFPEKTIQTLVNGVTHYVKHRKPSVYNALVHKAKAELNDDLPIGKWLKLKEIQESVRASMNSNMFSEDYKTEALLELEEDRKIKTMGLRSGNTAAHADARATTSSLTDEVLGLGIHIHDDFVDTIVEFNGSSTFFLNVFNMHPTDVCSRFQQWVCNQKISLEAPGNLQAAQAECVVMIKNGLHKFPMNPTSLSSNASCIAATSGIPNLGMNYINYRTSIQQKHHVELLGWPVNIPFANPHHITTVAMARKLQKALSVATCKWVIMTKRRIREHAAELALDVKGGSVVGKKCKARSDRGKKQKHATVTEEGAEEEDGDGIEGEVEDPDEEEEDDAPSPAMKKKAAAPVKKPKAVATKSQATTTAKAANAAKKAKRVARALPPVAPKTKEFFNSNSDESD</sequence>
<protein>
    <submittedName>
        <fullName evidence="2">Uncharacterized protein</fullName>
    </submittedName>
</protein>
<reference evidence="2 3" key="1">
    <citation type="submission" date="2014-04" db="EMBL/GenBank/DDBJ databases">
        <authorList>
            <consortium name="DOE Joint Genome Institute"/>
            <person name="Kuo A."/>
            <person name="Kohler A."/>
            <person name="Nagy L.G."/>
            <person name="Floudas D."/>
            <person name="Copeland A."/>
            <person name="Barry K.W."/>
            <person name="Cichocki N."/>
            <person name="Veneault-Fourrey C."/>
            <person name="LaButti K."/>
            <person name="Lindquist E.A."/>
            <person name="Lipzen A."/>
            <person name="Lundell T."/>
            <person name="Morin E."/>
            <person name="Murat C."/>
            <person name="Sun H."/>
            <person name="Tunlid A."/>
            <person name="Henrissat B."/>
            <person name="Grigoriev I.V."/>
            <person name="Hibbett D.S."/>
            <person name="Martin F."/>
            <person name="Nordberg H.P."/>
            <person name="Cantor M.N."/>
            <person name="Hua S.X."/>
        </authorList>
    </citation>
    <scope>NUCLEOTIDE SEQUENCE [LARGE SCALE GENOMIC DNA]</scope>
    <source>
        <strain evidence="2 3">LaAM-08-1</strain>
    </source>
</reference>
<dbReference type="STRING" id="1095629.A0A0C9WXB4"/>
<dbReference type="OrthoDB" id="3253416at2759"/>
<keyword evidence="3" id="KW-1185">Reference proteome</keyword>
<feature type="compositionally biased region" description="Basic residues" evidence="1">
    <location>
        <begin position="498"/>
        <end position="510"/>
    </location>
</feature>
<accession>A0A0C9WXB4</accession>
<feature type="compositionally biased region" description="Low complexity" evidence="1">
    <location>
        <begin position="51"/>
        <end position="68"/>
    </location>
</feature>
<evidence type="ECO:0000313" key="3">
    <source>
        <dbReference type="Proteomes" id="UP000054477"/>
    </source>
</evidence>
<dbReference type="EMBL" id="KN838570">
    <property type="protein sequence ID" value="KIK04385.1"/>
    <property type="molecule type" value="Genomic_DNA"/>
</dbReference>
<name>A0A0C9WXB4_9AGAR</name>
<organism evidence="2 3">
    <name type="scientific">Laccaria amethystina LaAM-08-1</name>
    <dbReference type="NCBI Taxonomy" id="1095629"/>
    <lineage>
        <taxon>Eukaryota</taxon>
        <taxon>Fungi</taxon>
        <taxon>Dikarya</taxon>
        <taxon>Basidiomycota</taxon>
        <taxon>Agaricomycotina</taxon>
        <taxon>Agaricomycetes</taxon>
        <taxon>Agaricomycetidae</taxon>
        <taxon>Agaricales</taxon>
        <taxon>Agaricineae</taxon>
        <taxon>Hydnangiaceae</taxon>
        <taxon>Laccaria</taxon>
    </lineage>
</organism>
<dbReference type="Proteomes" id="UP000054477">
    <property type="component" value="Unassembled WGS sequence"/>
</dbReference>
<reference evidence="3" key="2">
    <citation type="submission" date="2015-01" db="EMBL/GenBank/DDBJ databases">
        <title>Evolutionary Origins and Diversification of the Mycorrhizal Mutualists.</title>
        <authorList>
            <consortium name="DOE Joint Genome Institute"/>
            <consortium name="Mycorrhizal Genomics Consortium"/>
            <person name="Kohler A."/>
            <person name="Kuo A."/>
            <person name="Nagy L.G."/>
            <person name="Floudas D."/>
            <person name="Copeland A."/>
            <person name="Barry K.W."/>
            <person name="Cichocki N."/>
            <person name="Veneault-Fourrey C."/>
            <person name="LaButti K."/>
            <person name="Lindquist E.A."/>
            <person name="Lipzen A."/>
            <person name="Lundell T."/>
            <person name="Morin E."/>
            <person name="Murat C."/>
            <person name="Riley R."/>
            <person name="Ohm R."/>
            <person name="Sun H."/>
            <person name="Tunlid A."/>
            <person name="Henrissat B."/>
            <person name="Grigoriev I.V."/>
            <person name="Hibbett D.S."/>
            <person name="Martin F."/>
        </authorList>
    </citation>
    <scope>NUCLEOTIDE SEQUENCE [LARGE SCALE GENOMIC DNA]</scope>
    <source>
        <strain evidence="3">LaAM-08-1</strain>
    </source>
</reference>
<gene>
    <name evidence="2" type="ORF">K443DRAFT_130862</name>
</gene>
<feature type="region of interest" description="Disordered" evidence="1">
    <location>
        <begin position="31"/>
        <end position="79"/>
    </location>
</feature>
<feature type="compositionally biased region" description="Acidic residues" evidence="1">
    <location>
        <begin position="468"/>
        <end position="493"/>
    </location>
</feature>